<dbReference type="InterPro" id="IPR026045">
    <property type="entry name" value="Ferric-bd"/>
</dbReference>
<evidence type="ECO:0000256" key="1">
    <source>
        <dbReference type="ARBA" id="ARBA00022729"/>
    </source>
</evidence>
<keyword evidence="1 3" id="KW-0732">Signal</keyword>
<dbReference type="CDD" id="cd13544">
    <property type="entry name" value="PBP2_Fbp_like_1"/>
    <property type="match status" value="1"/>
</dbReference>
<dbReference type="PANTHER" id="PTHR30006:SF2">
    <property type="entry name" value="ABC TRANSPORTER SUBSTRATE-BINDING PROTEIN"/>
    <property type="match status" value="1"/>
</dbReference>
<dbReference type="GO" id="GO:0030975">
    <property type="term" value="F:thiamine binding"/>
    <property type="evidence" value="ECO:0007669"/>
    <property type="project" value="TreeGrafter"/>
</dbReference>
<feature type="signal peptide" evidence="3">
    <location>
        <begin position="1"/>
        <end position="20"/>
    </location>
</feature>
<reference evidence="4 5" key="1">
    <citation type="submission" date="2020-07" db="EMBL/GenBank/DDBJ databases">
        <title>Genomic Encyclopedia of Type Strains, Phase IV (KMG-V): Genome sequencing to study the core and pangenomes of soil and plant-associated prokaryotes.</title>
        <authorList>
            <person name="Whitman W."/>
        </authorList>
    </citation>
    <scope>NUCLEOTIDE SEQUENCE [LARGE SCALE GENOMIC DNA]</scope>
    <source>
        <strain evidence="4 5">AN3</strain>
    </source>
</reference>
<gene>
    <name evidence="4" type="ORF">FHW16_003259</name>
</gene>
<dbReference type="PANTHER" id="PTHR30006">
    <property type="entry name" value="THIAMINE-BINDING PERIPLASMIC PROTEIN-RELATED"/>
    <property type="match status" value="1"/>
</dbReference>
<evidence type="ECO:0000256" key="2">
    <source>
        <dbReference type="SAM" id="MobiDB-lite"/>
    </source>
</evidence>
<dbReference type="Pfam" id="PF13343">
    <property type="entry name" value="SBP_bac_6"/>
    <property type="match status" value="1"/>
</dbReference>
<dbReference type="EMBL" id="JACGXN010000004">
    <property type="protein sequence ID" value="MBA8879540.1"/>
    <property type="molecule type" value="Genomic_DNA"/>
</dbReference>
<dbReference type="PIRSF" id="PIRSF002825">
    <property type="entry name" value="CfbpA"/>
    <property type="match status" value="1"/>
</dbReference>
<dbReference type="RefSeq" id="WP_182550174.1">
    <property type="nucleotide sequence ID" value="NZ_JACGXN010000004.1"/>
</dbReference>
<keyword evidence="5" id="KW-1185">Reference proteome</keyword>
<feature type="region of interest" description="Disordered" evidence="2">
    <location>
        <begin position="278"/>
        <end position="297"/>
    </location>
</feature>
<comment type="caution">
    <text evidence="4">The sequence shown here is derived from an EMBL/GenBank/DDBJ whole genome shotgun (WGS) entry which is preliminary data.</text>
</comment>
<accession>A0A839ESF4</accession>
<dbReference type="GO" id="GO:0030976">
    <property type="term" value="F:thiamine pyrophosphate binding"/>
    <property type="evidence" value="ECO:0007669"/>
    <property type="project" value="TreeGrafter"/>
</dbReference>
<dbReference type="Gene3D" id="3.40.190.10">
    <property type="entry name" value="Periplasmic binding protein-like II"/>
    <property type="match status" value="2"/>
</dbReference>
<sequence length="339" mass="36307">MKKLLFTAAIFFVATGSALSAERLSVLCGADERWCAEMKTSFEQKSGTRVSMVRKSTGEILAQLRAEKDNPKVDVWWGGTGDLQLQAAEEDLLEKYVSPNKPDLLGWANNFEEISKGRASGIYAGALGFAYNADILRKKGLPAPSCWKDLTNAAYRGEIQIANPASSGTAYTALATLVQLFGEDESFKYFKTLDANINSYTKSGSAPVKAAARGETLIGIAFMHDAVTLKQAGFPLEIVAPCEGTGYEIGAVSIVKGARNLESAKAFVDYALSPEGQATGKKAGQNQVPSNAKSEVPDGAPDISSLKLIDYDFAIYGASDTRNRLLARFATEIKAADSQ</sequence>
<protein>
    <submittedName>
        <fullName evidence="4">Iron(III) transport system substrate-binding protein</fullName>
    </submittedName>
</protein>
<proteinExistence type="predicted"/>
<dbReference type="GO" id="GO:0030288">
    <property type="term" value="C:outer membrane-bounded periplasmic space"/>
    <property type="evidence" value="ECO:0007669"/>
    <property type="project" value="TreeGrafter"/>
</dbReference>
<evidence type="ECO:0000313" key="5">
    <source>
        <dbReference type="Proteomes" id="UP000549052"/>
    </source>
</evidence>
<evidence type="ECO:0000256" key="3">
    <source>
        <dbReference type="SAM" id="SignalP"/>
    </source>
</evidence>
<name>A0A839ESF4_9HYPH</name>
<feature type="compositionally biased region" description="Polar residues" evidence="2">
    <location>
        <begin position="284"/>
        <end position="293"/>
    </location>
</feature>
<dbReference type="SUPFAM" id="SSF53850">
    <property type="entry name" value="Periplasmic binding protein-like II"/>
    <property type="match status" value="1"/>
</dbReference>
<organism evidence="4 5">
    <name type="scientific">Phyllobacterium myrsinacearum</name>
    <dbReference type="NCBI Taxonomy" id="28101"/>
    <lineage>
        <taxon>Bacteria</taxon>
        <taxon>Pseudomonadati</taxon>
        <taxon>Pseudomonadota</taxon>
        <taxon>Alphaproteobacteria</taxon>
        <taxon>Hyphomicrobiales</taxon>
        <taxon>Phyllobacteriaceae</taxon>
        <taxon>Phyllobacterium</taxon>
    </lineage>
</organism>
<dbReference type="Proteomes" id="UP000549052">
    <property type="component" value="Unassembled WGS sequence"/>
</dbReference>
<evidence type="ECO:0000313" key="4">
    <source>
        <dbReference type="EMBL" id="MBA8879540.1"/>
    </source>
</evidence>
<dbReference type="GO" id="GO:0015888">
    <property type="term" value="P:thiamine transport"/>
    <property type="evidence" value="ECO:0007669"/>
    <property type="project" value="TreeGrafter"/>
</dbReference>
<feature type="chain" id="PRO_5032334132" evidence="3">
    <location>
        <begin position="21"/>
        <end position="339"/>
    </location>
</feature>
<dbReference type="AlphaFoldDB" id="A0A839ESF4"/>